<keyword evidence="7 9" id="KW-1133">Transmembrane helix</keyword>
<feature type="domain" description="ABC transporter" evidence="10">
    <location>
        <begin position="332"/>
        <end position="568"/>
    </location>
</feature>
<dbReference type="SUPFAM" id="SSF52540">
    <property type="entry name" value="P-loop containing nucleoside triphosphate hydrolases"/>
    <property type="match status" value="1"/>
</dbReference>
<dbReference type="Proteomes" id="UP000286268">
    <property type="component" value="Chromosome"/>
</dbReference>
<name>A0A410DV04_9CLOT</name>
<dbReference type="EMBL" id="CP025746">
    <property type="protein sequence ID" value="QAA32964.1"/>
    <property type="molecule type" value="Genomic_DNA"/>
</dbReference>
<dbReference type="InterPro" id="IPR003439">
    <property type="entry name" value="ABC_transporter-like_ATP-bd"/>
</dbReference>
<dbReference type="PANTHER" id="PTHR43394:SF1">
    <property type="entry name" value="ATP-BINDING CASSETTE SUB-FAMILY B MEMBER 10, MITOCHONDRIAL"/>
    <property type="match status" value="1"/>
</dbReference>
<keyword evidence="8 9" id="KW-0472">Membrane</keyword>
<feature type="transmembrane region" description="Helical" evidence="9">
    <location>
        <begin position="279"/>
        <end position="299"/>
    </location>
</feature>
<dbReference type="KEGG" id="cmah:C1I91_15695"/>
<evidence type="ECO:0000313" key="12">
    <source>
        <dbReference type="EMBL" id="QAA32964.1"/>
    </source>
</evidence>
<dbReference type="PROSITE" id="PS50929">
    <property type="entry name" value="ABC_TM1F"/>
    <property type="match status" value="1"/>
</dbReference>
<evidence type="ECO:0000256" key="4">
    <source>
        <dbReference type="ARBA" id="ARBA00022692"/>
    </source>
</evidence>
<dbReference type="GO" id="GO:0016887">
    <property type="term" value="F:ATP hydrolysis activity"/>
    <property type="evidence" value="ECO:0007669"/>
    <property type="project" value="InterPro"/>
</dbReference>
<evidence type="ECO:0000256" key="8">
    <source>
        <dbReference type="ARBA" id="ARBA00023136"/>
    </source>
</evidence>
<sequence>MIKKLVSYVGEFKKDSILTPLFVTLEVAMEVIIPLLMSWIIDKGIGKGDISYVCVIGTVMIIASFLALTFGFLSGKYGASASTGFARNLRKAMYYNIQDYSFSNIDKYSTAGLVTRLTTDVTNVQNAYQMVIRMFARAPIMLISAMFMCFYINSKLSLIFLGAIVFLGILLYFIMTKAHPYFLQVFKKYDALNASVQENLTGIRAVKAYVREEHEVSKFYKASETLYKYFMRAEKVIILNAPAMQFSVYACILLLSWLGAKMIVSKSMTTGELMSLFTYTTNILMSLMIISMVFVMVIMSKSSAERILEVLEEKSDLTNCESPTYEVKDGSIAFNNVSFSYNNDTNNLVLENINLSINSGETIGIIGGTGSAKSTLVQLIPRLYDVTEGNVLVGGVDVRNYDIETLRDKVSMVLQKNVLFSGTIKENLRWGNKNATEEEVIEACRQAQAEEFIETLPNKYDTFIEQGGTNVSGGQKQRLCIARALLKKPKILILDDSTSAVDTKTDALIRKAFKETIPNTTKIIIAQRISSIQEADKIIVLNDGKIDGMGTHEELLLSNNIYREVYESQVKGAETVESK</sequence>
<dbReference type="InterPro" id="IPR027417">
    <property type="entry name" value="P-loop_NTPase"/>
</dbReference>
<gene>
    <name evidence="12" type="ORF">C1I91_15695</name>
</gene>
<feature type="transmembrane region" description="Helical" evidence="9">
    <location>
        <begin position="21"/>
        <end position="41"/>
    </location>
</feature>
<dbReference type="InterPro" id="IPR039421">
    <property type="entry name" value="Type_1_exporter"/>
</dbReference>
<feature type="transmembrane region" description="Helical" evidence="9">
    <location>
        <begin position="159"/>
        <end position="178"/>
    </location>
</feature>
<keyword evidence="5" id="KW-0547">Nucleotide-binding</keyword>
<feature type="transmembrane region" description="Helical" evidence="9">
    <location>
        <begin position="134"/>
        <end position="153"/>
    </location>
</feature>
<dbReference type="PANTHER" id="PTHR43394">
    <property type="entry name" value="ATP-DEPENDENT PERMEASE MDL1, MITOCHONDRIAL"/>
    <property type="match status" value="1"/>
</dbReference>
<dbReference type="GO" id="GO:0015421">
    <property type="term" value="F:ABC-type oligopeptide transporter activity"/>
    <property type="evidence" value="ECO:0007669"/>
    <property type="project" value="TreeGrafter"/>
</dbReference>
<dbReference type="SMART" id="SM00382">
    <property type="entry name" value="AAA"/>
    <property type="match status" value="1"/>
</dbReference>
<dbReference type="OrthoDB" id="9762778at2"/>
<feature type="domain" description="ABC transmembrane type-1" evidence="11">
    <location>
        <begin position="17"/>
        <end position="299"/>
    </location>
</feature>
<evidence type="ECO:0000256" key="1">
    <source>
        <dbReference type="ARBA" id="ARBA00004651"/>
    </source>
</evidence>
<comment type="subcellular location">
    <subcellularLocation>
        <location evidence="1">Cell membrane</location>
        <topology evidence="1">Multi-pass membrane protein</topology>
    </subcellularLocation>
</comment>
<evidence type="ECO:0000313" key="13">
    <source>
        <dbReference type="Proteomes" id="UP000286268"/>
    </source>
</evidence>
<evidence type="ECO:0000256" key="7">
    <source>
        <dbReference type="ARBA" id="ARBA00022989"/>
    </source>
</evidence>
<dbReference type="FunFam" id="3.40.50.300:FF:000221">
    <property type="entry name" value="Multidrug ABC transporter ATP-binding protein"/>
    <property type="match status" value="1"/>
</dbReference>
<dbReference type="RefSeq" id="WP_128213697.1">
    <property type="nucleotide sequence ID" value="NZ_CP025746.1"/>
</dbReference>
<evidence type="ECO:0000256" key="3">
    <source>
        <dbReference type="ARBA" id="ARBA00022475"/>
    </source>
</evidence>
<dbReference type="SUPFAM" id="SSF90123">
    <property type="entry name" value="ABC transporter transmembrane region"/>
    <property type="match status" value="1"/>
</dbReference>
<dbReference type="Pfam" id="PF00005">
    <property type="entry name" value="ABC_tran"/>
    <property type="match status" value="1"/>
</dbReference>
<dbReference type="PROSITE" id="PS50893">
    <property type="entry name" value="ABC_TRANSPORTER_2"/>
    <property type="match status" value="1"/>
</dbReference>
<accession>A0A410DV04</accession>
<dbReference type="GO" id="GO:0005524">
    <property type="term" value="F:ATP binding"/>
    <property type="evidence" value="ECO:0007669"/>
    <property type="project" value="UniProtKB-KW"/>
</dbReference>
<evidence type="ECO:0000259" key="10">
    <source>
        <dbReference type="PROSITE" id="PS50893"/>
    </source>
</evidence>
<feature type="transmembrane region" description="Helical" evidence="9">
    <location>
        <begin position="236"/>
        <end position="259"/>
    </location>
</feature>
<feature type="transmembrane region" description="Helical" evidence="9">
    <location>
        <begin position="53"/>
        <end position="73"/>
    </location>
</feature>
<evidence type="ECO:0000256" key="5">
    <source>
        <dbReference type="ARBA" id="ARBA00022741"/>
    </source>
</evidence>
<dbReference type="InterPro" id="IPR003593">
    <property type="entry name" value="AAA+_ATPase"/>
</dbReference>
<keyword evidence="2" id="KW-0813">Transport</keyword>
<keyword evidence="13" id="KW-1185">Reference proteome</keyword>
<proteinExistence type="predicted"/>
<evidence type="ECO:0000256" key="6">
    <source>
        <dbReference type="ARBA" id="ARBA00022840"/>
    </source>
</evidence>
<dbReference type="Gene3D" id="1.20.1560.10">
    <property type="entry name" value="ABC transporter type 1, transmembrane domain"/>
    <property type="match status" value="1"/>
</dbReference>
<dbReference type="Gene3D" id="3.40.50.300">
    <property type="entry name" value="P-loop containing nucleotide triphosphate hydrolases"/>
    <property type="match status" value="1"/>
</dbReference>
<keyword evidence="4 9" id="KW-0812">Transmembrane</keyword>
<protein>
    <submittedName>
        <fullName evidence="12">ABC transporter</fullName>
    </submittedName>
</protein>
<dbReference type="InterPro" id="IPR011527">
    <property type="entry name" value="ABC1_TM_dom"/>
</dbReference>
<evidence type="ECO:0000256" key="9">
    <source>
        <dbReference type="SAM" id="Phobius"/>
    </source>
</evidence>
<keyword evidence="6" id="KW-0067">ATP-binding</keyword>
<keyword evidence="3" id="KW-1003">Cell membrane</keyword>
<dbReference type="InterPro" id="IPR017871">
    <property type="entry name" value="ABC_transporter-like_CS"/>
</dbReference>
<evidence type="ECO:0000256" key="2">
    <source>
        <dbReference type="ARBA" id="ARBA00022448"/>
    </source>
</evidence>
<dbReference type="Pfam" id="PF00664">
    <property type="entry name" value="ABC_membrane"/>
    <property type="match status" value="1"/>
</dbReference>
<dbReference type="PROSITE" id="PS00211">
    <property type="entry name" value="ABC_TRANSPORTER_1"/>
    <property type="match status" value="1"/>
</dbReference>
<reference evidence="12 13" key="1">
    <citation type="submission" date="2018-01" db="EMBL/GenBank/DDBJ databases">
        <title>Genome Sequencing and Assembly of Anaerobacter polyendosporus strain CT4.</title>
        <authorList>
            <person name="Tachaapaikoon C."/>
            <person name="Sutheeworapong S."/>
            <person name="Jenjaroenpun P."/>
            <person name="Wongsurawat T."/>
            <person name="Nookeaw I."/>
            <person name="Cheawchanlertfa P."/>
            <person name="Kosugi A."/>
            <person name="Cheevadhanarak S."/>
            <person name="Ratanakhanokchai K."/>
        </authorList>
    </citation>
    <scope>NUCLEOTIDE SEQUENCE [LARGE SCALE GENOMIC DNA]</scope>
    <source>
        <strain evidence="12 13">CT4</strain>
    </source>
</reference>
<dbReference type="AlphaFoldDB" id="A0A410DV04"/>
<evidence type="ECO:0000259" key="11">
    <source>
        <dbReference type="PROSITE" id="PS50929"/>
    </source>
</evidence>
<dbReference type="InterPro" id="IPR036640">
    <property type="entry name" value="ABC1_TM_sf"/>
</dbReference>
<organism evidence="12 13">
    <name type="scientific">Clostridium manihotivorum</name>
    <dbReference type="NCBI Taxonomy" id="2320868"/>
    <lineage>
        <taxon>Bacteria</taxon>
        <taxon>Bacillati</taxon>
        <taxon>Bacillota</taxon>
        <taxon>Clostridia</taxon>
        <taxon>Eubacteriales</taxon>
        <taxon>Clostridiaceae</taxon>
        <taxon>Clostridium</taxon>
    </lineage>
</organism>
<dbReference type="CDD" id="cd18548">
    <property type="entry name" value="ABC_6TM_Tm287_like"/>
    <property type="match status" value="1"/>
</dbReference>
<dbReference type="GO" id="GO:0005886">
    <property type="term" value="C:plasma membrane"/>
    <property type="evidence" value="ECO:0007669"/>
    <property type="project" value="UniProtKB-SubCell"/>
</dbReference>